<reference evidence="2 3" key="1">
    <citation type="journal article" date="2018" name="Nat. Biotechnol.">
        <title>A standardized bacterial taxonomy based on genome phylogeny substantially revises the tree of life.</title>
        <authorList>
            <person name="Parks D.H."/>
            <person name="Chuvochina M."/>
            <person name="Waite D.W."/>
            <person name="Rinke C."/>
            <person name="Skarshewski A."/>
            <person name="Chaumeil P.A."/>
            <person name="Hugenholtz P."/>
        </authorList>
    </citation>
    <scope>NUCLEOTIDE SEQUENCE [LARGE SCALE GENOMIC DNA]</scope>
    <source>
        <strain evidence="2">UBA8733</strain>
    </source>
</reference>
<dbReference type="RefSeq" id="WP_272992860.1">
    <property type="nucleotide sequence ID" value="NZ_CAJWRG010000003.1"/>
</dbReference>
<accession>A0A3B9H375</accession>
<comment type="caution">
    <text evidence="2">The sequence shown here is derived from an EMBL/GenBank/DDBJ whole genome shotgun (WGS) entry which is preliminary data.</text>
</comment>
<feature type="region of interest" description="Disordered" evidence="1">
    <location>
        <begin position="54"/>
        <end position="93"/>
    </location>
</feature>
<dbReference type="AlphaFoldDB" id="A0A3B9H375"/>
<proteinExistence type="predicted"/>
<dbReference type="Proteomes" id="UP000259610">
    <property type="component" value="Unassembled WGS sequence"/>
</dbReference>
<name>A0A3B9H375_9PROT</name>
<dbReference type="EMBL" id="DMAN01000419">
    <property type="protein sequence ID" value="HAE29155.1"/>
    <property type="molecule type" value="Genomic_DNA"/>
</dbReference>
<evidence type="ECO:0000313" key="3">
    <source>
        <dbReference type="Proteomes" id="UP000259610"/>
    </source>
</evidence>
<sequence>MADKPELRAFTVNQYGSGQNRSTRWTEIGAAWRTQKGHLRIQLEAVPVNGQLILLPPKEDGDTMTDDVVETESETETEPDTGKAAKAKAKASA</sequence>
<evidence type="ECO:0000256" key="1">
    <source>
        <dbReference type="SAM" id="MobiDB-lite"/>
    </source>
</evidence>
<feature type="compositionally biased region" description="Acidic residues" evidence="1">
    <location>
        <begin position="62"/>
        <end position="79"/>
    </location>
</feature>
<protein>
    <submittedName>
        <fullName evidence="2">Uncharacterized protein</fullName>
    </submittedName>
</protein>
<evidence type="ECO:0000313" key="2">
    <source>
        <dbReference type="EMBL" id="HAE29155.1"/>
    </source>
</evidence>
<organism evidence="2 3">
    <name type="scientific">Hyphomonas adhaerens</name>
    <dbReference type="NCBI Taxonomy" id="81029"/>
    <lineage>
        <taxon>Bacteria</taxon>
        <taxon>Pseudomonadati</taxon>
        <taxon>Pseudomonadota</taxon>
        <taxon>Alphaproteobacteria</taxon>
        <taxon>Hyphomonadales</taxon>
        <taxon>Hyphomonadaceae</taxon>
        <taxon>Hyphomonas</taxon>
    </lineage>
</organism>
<gene>
    <name evidence="2" type="ORF">DCG58_18495</name>
</gene>